<dbReference type="PIRSF" id="PIRSF003230">
    <property type="entry name" value="YbgC"/>
    <property type="match status" value="1"/>
</dbReference>
<name>A0A261R6F7_9BORD</name>
<evidence type="ECO:0000256" key="2">
    <source>
        <dbReference type="ARBA" id="ARBA00022801"/>
    </source>
</evidence>
<dbReference type="InterPro" id="IPR050563">
    <property type="entry name" value="4-hydroxybenzoyl-CoA_TE"/>
</dbReference>
<dbReference type="AlphaFoldDB" id="A0A261R6F7"/>
<dbReference type="InterPro" id="IPR006684">
    <property type="entry name" value="YbgC/YbaW"/>
</dbReference>
<reference evidence="4" key="1">
    <citation type="submission" date="2017-05" db="EMBL/GenBank/DDBJ databases">
        <title>Complete and WGS of Bordetella genogroups.</title>
        <authorList>
            <person name="Spilker T."/>
            <person name="Lipuma J."/>
        </authorList>
    </citation>
    <scope>NUCLEOTIDE SEQUENCE</scope>
    <source>
        <strain evidence="4">AU21707</strain>
    </source>
</reference>
<accession>A0A261R6F7</accession>
<dbReference type="STRING" id="1416803.CAL13_04650"/>
<comment type="caution">
    <text evidence="4">The sequence shown here is derived from an EMBL/GenBank/DDBJ whole genome shotgun (WGS) entry which is preliminary data.</text>
</comment>
<comment type="similarity">
    <text evidence="1">Belongs to the 4-hydroxybenzoyl-CoA thioesterase family.</text>
</comment>
<keyword evidence="5" id="KW-1185">Reference proteome</keyword>
<dbReference type="InterPro" id="IPR006683">
    <property type="entry name" value="Thioestr_dom"/>
</dbReference>
<sequence length="144" mass="16020">MTAPSSSQQSLESTLDIRVYYEDTDAGGVVFYANYLKFMERGRTEWLRALGFEQASLAQAQDRMFVVAGLDMVYRKPARLDDMLTIRSRVTRVGRASIHFAQRAERSGELLAEGNIQVCCVDATSLRPAELPPGLRATLDSIQG</sequence>
<gene>
    <name evidence="4" type="ORF">CAL26_21650</name>
</gene>
<dbReference type="InterPro" id="IPR029069">
    <property type="entry name" value="HotDog_dom_sf"/>
</dbReference>
<evidence type="ECO:0000313" key="4">
    <source>
        <dbReference type="EMBL" id="OZI20150.1"/>
    </source>
</evidence>
<evidence type="ECO:0000256" key="1">
    <source>
        <dbReference type="ARBA" id="ARBA00005953"/>
    </source>
</evidence>
<protein>
    <submittedName>
        <fullName evidence="4">Tol-pal system-associated acyl-CoA thioesterase</fullName>
    </submittedName>
</protein>
<dbReference type="NCBIfam" id="TIGR00051">
    <property type="entry name" value="YbgC/FadM family acyl-CoA thioesterase"/>
    <property type="match status" value="1"/>
</dbReference>
<feature type="domain" description="Thioesterase" evidence="3">
    <location>
        <begin position="27"/>
        <end position="110"/>
    </location>
</feature>
<dbReference type="CDD" id="cd00586">
    <property type="entry name" value="4HBT"/>
    <property type="match status" value="1"/>
</dbReference>
<dbReference type="PANTHER" id="PTHR31793">
    <property type="entry name" value="4-HYDROXYBENZOYL-COA THIOESTERASE FAMILY MEMBER"/>
    <property type="match status" value="1"/>
</dbReference>
<dbReference type="Gene3D" id="3.10.129.10">
    <property type="entry name" value="Hotdog Thioesterase"/>
    <property type="match status" value="1"/>
</dbReference>
<evidence type="ECO:0000259" key="3">
    <source>
        <dbReference type="Pfam" id="PF03061"/>
    </source>
</evidence>
<dbReference type="GO" id="GO:0047617">
    <property type="term" value="F:fatty acyl-CoA hydrolase activity"/>
    <property type="evidence" value="ECO:0007669"/>
    <property type="project" value="TreeGrafter"/>
</dbReference>
<dbReference type="EMBL" id="NEVJ01000003">
    <property type="protein sequence ID" value="OZI20150.1"/>
    <property type="molecule type" value="Genomic_DNA"/>
</dbReference>
<organism evidence="4 5">
    <name type="scientific">Bordetella genomosp. 9</name>
    <dbReference type="NCBI Taxonomy" id="1416803"/>
    <lineage>
        <taxon>Bacteria</taxon>
        <taxon>Pseudomonadati</taxon>
        <taxon>Pseudomonadota</taxon>
        <taxon>Betaproteobacteria</taxon>
        <taxon>Burkholderiales</taxon>
        <taxon>Alcaligenaceae</taxon>
        <taxon>Bordetella</taxon>
    </lineage>
</organism>
<dbReference type="NCBIfam" id="TIGR02799">
    <property type="entry name" value="thio_ybgC"/>
    <property type="match status" value="1"/>
</dbReference>
<dbReference type="PANTHER" id="PTHR31793:SF37">
    <property type="entry name" value="ACYL-COA THIOESTER HYDROLASE YBGC"/>
    <property type="match status" value="1"/>
</dbReference>
<proteinExistence type="inferred from homology"/>
<dbReference type="SUPFAM" id="SSF54637">
    <property type="entry name" value="Thioesterase/thiol ester dehydrase-isomerase"/>
    <property type="match status" value="1"/>
</dbReference>
<dbReference type="RefSeq" id="WP_179283422.1">
    <property type="nucleotide sequence ID" value="NZ_NEVJ01000003.1"/>
</dbReference>
<evidence type="ECO:0000313" key="5">
    <source>
        <dbReference type="Proteomes" id="UP000216857"/>
    </source>
</evidence>
<dbReference type="Pfam" id="PF03061">
    <property type="entry name" value="4HBT"/>
    <property type="match status" value="1"/>
</dbReference>
<dbReference type="FunFam" id="3.10.129.10:FF:000004">
    <property type="entry name" value="Tol-pal system-associated acyl-CoA thioesterase"/>
    <property type="match status" value="1"/>
</dbReference>
<dbReference type="Proteomes" id="UP000216857">
    <property type="component" value="Unassembled WGS sequence"/>
</dbReference>
<keyword evidence="2" id="KW-0378">Hydrolase</keyword>
<dbReference type="InterPro" id="IPR014166">
    <property type="entry name" value="Tol-Pal_acyl-CoA_thioesterase"/>
</dbReference>